<organism evidence="10 11">
    <name type="scientific">Sulfitobacter aestuariivivens</name>
    <dbReference type="NCBI Taxonomy" id="2766981"/>
    <lineage>
        <taxon>Bacteria</taxon>
        <taxon>Pseudomonadati</taxon>
        <taxon>Pseudomonadota</taxon>
        <taxon>Alphaproteobacteria</taxon>
        <taxon>Rhodobacterales</taxon>
        <taxon>Roseobacteraceae</taxon>
        <taxon>Sulfitobacter</taxon>
    </lineage>
</organism>
<dbReference type="InterPro" id="IPR001626">
    <property type="entry name" value="ABC_TroCD"/>
</dbReference>
<comment type="similarity">
    <text evidence="2 8">Belongs to the ABC-3 integral membrane protein family.</text>
</comment>
<accession>A0A927D8W7</accession>
<evidence type="ECO:0000256" key="4">
    <source>
        <dbReference type="ARBA" id="ARBA00022475"/>
    </source>
</evidence>
<dbReference type="Proteomes" id="UP000635142">
    <property type="component" value="Unassembled WGS sequence"/>
</dbReference>
<dbReference type="EMBL" id="JACTAG010000002">
    <property type="protein sequence ID" value="MBD3665762.1"/>
    <property type="molecule type" value="Genomic_DNA"/>
</dbReference>
<feature type="transmembrane region" description="Helical" evidence="9">
    <location>
        <begin position="193"/>
        <end position="224"/>
    </location>
</feature>
<dbReference type="Pfam" id="PF00950">
    <property type="entry name" value="ABC-3"/>
    <property type="match status" value="1"/>
</dbReference>
<feature type="transmembrane region" description="Helical" evidence="9">
    <location>
        <begin position="264"/>
        <end position="283"/>
    </location>
</feature>
<gene>
    <name evidence="10" type="ORF">H9Q16_17640</name>
</gene>
<dbReference type="GO" id="GO:0055085">
    <property type="term" value="P:transmembrane transport"/>
    <property type="evidence" value="ECO:0007669"/>
    <property type="project" value="InterPro"/>
</dbReference>
<dbReference type="GO" id="GO:0071281">
    <property type="term" value="P:cellular response to iron ion"/>
    <property type="evidence" value="ECO:0007669"/>
    <property type="project" value="UniProtKB-ARBA"/>
</dbReference>
<name>A0A927D8W7_9RHOB</name>
<evidence type="ECO:0000256" key="7">
    <source>
        <dbReference type="ARBA" id="ARBA00023136"/>
    </source>
</evidence>
<dbReference type="PANTHER" id="PTHR30477">
    <property type="entry name" value="ABC-TRANSPORTER METAL-BINDING PROTEIN"/>
    <property type="match status" value="1"/>
</dbReference>
<dbReference type="SUPFAM" id="SSF81345">
    <property type="entry name" value="ABC transporter involved in vitamin B12 uptake, BtuC"/>
    <property type="match status" value="1"/>
</dbReference>
<dbReference type="AlphaFoldDB" id="A0A927D8W7"/>
<comment type="subcellular location">
    <subcellularLocation>
        <location evidence="1 8">Cell membrane</location>
        <topology evidence="1 8">Multi-pass membrane protein</topology>
    </subcellularLocation>
</comment>
<comment type="caution">
    <text evidence="10">The sequence shown here is derived from an EMBL/GenBank/DDBJ whole genome shotgun (WGS) entry which is preliminary data.</text>
</comment>
<feature type="transmembrane region" description="Helical" evidence="9">
    <location>
        <begin position="12"/>
        <end position="34"/>
    </location>
</feature>
<proteinExistence type="inferred from homology"/>
<dbReference type="FunFam" id="1.10.3470.10:FF:000003">
    <property type="entry name" value="Iron ABC transporter permease SitD"/>
    <property type="match status" value="1"/>
</dbReference>
<sequence length="397" mass="41818">MIRDALLLGLGYNATLVTIGAALLGMAAGVGGTFLFLRKRALVSDAISHATLPGVALAFMVMVMLGGDGRNLIGLLAGAAITAGTGLLIVTWLSTRTRLAEDAAIGAVLSVFFGFGIVLLTVIQTMSAGRQAGLEGFLLGSTAGMLRSDALVIAVSAALTLALVMLLRRPLTLASFDPEYATSLGQNVTRTDLAMMGLVLAVTVVGLKIVGLILIVALLIIPPVTARFWTERTDHVVLIAGLVGGVSAYVGAAISAAVPNMPTGPIIVLVSFALFAVSLLLSPRRGVVSALLRHRAYQRRVHLRQGLLALAQGQPIYERLTLRLLRRRGWALPDGVPTPEGQGRATRALRDEVRWQLVRRDPAYEVAAARYDGLTPIESVLTPDQIEDIDSRIGAGA</sequence>
<dbReference type="GO" id="GO:0043190">
    <property type="term" value="C:ATP-binding cassette (ABC) transporter complex"/>
    <property type="evidence" value="ECO:0007669"/>
    <property type="project" value="InterPro"/>
</dbReference>
<dbReference type="GO" id="GO:0010043">
    <property type="term" value="P:response to zinc ion"/>
    <property type="evidence" value="ECO:0007669"/>
    <property type="project" value="TreeGrafter"/>
</dbReference>
<dbReference type="PANTHER" id="PTHR30477:SF3">
    <property type="entry name" value="METAL TRANSPORT SYSTEM MEMBRANE PROTEIN CT_069-RELATED"/>
    <property type="match status" value="1"/>
</dbReference>
<protein>
    <submittedName>
        <fullName evidence="10">Metal ABC transporter permease</fullName>
    </submittedName>
</protein>
<keyword evidence="5 8" id="KW-0812">Transmembrane</keyword>
<evidence type="ECO:0000256" key="5">
    <source>
        <dbReference type="ARBA" id="ARBA00022692"/>
    </source>
</evidence>
<dbReference type="InterPro" id="IPR037294">
    <property type="entry name" value="ABC_BtuC-like"/>
</dbReference>
<feature type="transmembrane region" description="Helical" evidence="9">
    <location>
        <begin position="105"/>
        <end position="129"/>
    </location>
</feature>
<feature type="transmembrane region" description="Helical" evidence="9">
    <location>
        <begin position="72"/>
        <end position="93"/>
    </location>
</feature>
<evidence type="ECO:0000256" key="2">
    <source>
        <dbReference type="ARBA" id="ARBA00008034"/>
    </source>
</evidence>
<keyword evidence="7 9" id="KW-0472">Membrane</keyword>
<evidence type="ECO:0000256" key="9">
    <source>
        <dbReference type="SAM" id="Phobius"/>
    </source>
</evidence>
<keyword evidence="11" id="KW-1185">Reference proteome</keyword>
<evidence type="ECO:0000256" key="1">
    <source>
        <dbReference type="ARBA" id="ARBA00004651"/>
    </source>
</evidence>
<evidence type="ECO:0000313" key="11">
    <source>
        <dbReference type="Proteomes" id="UP000635142"/>
    </source>
</evidence>
<evidence type="ECO:0000313" key="10">
    <source>
        <dbReference type="EMBL" id="MBD3665762.1"/>
    </source>
</evidence>
<feature type="transmembrane region" description="Helical" evidence="9">
    <location>
        <begin position="150"/>
        <end position="167"/>
    </location>
</feature>
<feature type="transmembrane region" description="Helical" evidence="9">
    <location>
        <begin position="236"/>
        <end position="258"/>
    </location>
</feature>
<feature type="transmembrane region" description="Helical" evidence="9">
    <location>
        <begin position="46"/>
        <end position="65"/>
    </location>
</feature>
<evidence type="ECO:0000256" key="3">
    <source>
        <dbReference type="ARBA" id="ARBA00022448"/>
    </source>
</evidence>
<dbReference type="CDD" id="cd06550">
    <property type="entry name" value="TM_ABC_iron-siderophores_like"/>
    <property type="match status" value="1"/>
</dbReference>
<keyword evidence="4" id="KW-1003">Cell membrane</keyword>
<reference evidence="10" key="1">
    <citation type="submission" date="2020-08" db="EMBL/GenBank/DDBJ databases">
        <title>Sulfitobacter aestuariivivens sp. nov., isolated from a tidal flat.</title>
        <authorList>
            <person name="Park S."/>
            <person name="Yoon J.-H."/>
        </authorList>
    </citation>
    <scope>NUCLEOTIDE SEQUENCE</scope>
    <source>
        <strain evidence="10">TSTF-M16</strain>
    </source>
</reference>
<keyword evidence="6 9" id="KW-1133">Transmembrane helix</keyword>
<dbReference type="RefSeq" id="WP_191076723.1">
    <property type="nucleotide sequence ID" value="NZ_JACTAG010000002.1"/>
</dbReference>
<evidence type="ECO:0000256" key="6">
    <source>
        <dbReference type="ARBA" id="ARBA00022989"/>
    </source>
</evidence>
<dbReference type="Gene3D" id="1.10.3470.10">
    <property type="entry name" value="ABC transporter involved in vitamin B12 uptake, BtuC"/>
    <property type="match status" value="1"/>
</dbReference>
<evidence type="ECO:0000256" key="8">
    <source>
        <dbReference type="RuleBase" id="RU003943"/>
    </source>
</evidence>
<keyword evidence="3 8" id="KW-0813">Transport</keyword>